<evidence type="ECO:0000313" key="1">
    <source>
        <dbReference type="EMBL" id="QHT85350.1"/>
    </source>
</evidence>
<dbReference type="EMBL" id="MN740041">
    <property type="protein sequence ID" value="QHT85350.1"/>
    <property type="molecule type" value="Genomic_DNA"/>
</dbReference>
<dbReference type="AlphaFoldDB" id="A0A6C0HY88"/>
<name>A0A6C0HY88_9ZZZZ</name>
<protein>
    <submittedName>
        <fullName evidence="1">Uncharacterized protein</fullName>
    </submittedName>
</protein>
<sequence>MFPGWKQKRCAEILHENEVIKYLPDLHFVMEDKKCCKFKTCKCTFFS</sequence>
<organism evidence="1">
    <name type="scientific">viral metagenome</name>
    <dbReference type="NCBI Taxonomy" id="1070528"/>
    <lineage>
        <taxon>unclassified sequences</taxon>
        <taxon>metagenomes</taxon>
        <taxon>organismal metagenomes</taxon>
    </lineage>
</organism>
<accession>A0A6C0HY88</accession>
<reference evidence="1" key="1">
    <citation type="journal article" date="2020" name="Nature">
        <title>Giant virus diversity and host interactions through global metagenomics.</title>
        <authorList>
            <person name="Schulz F."/>
            <person name="Roux S."/>
            <person name="Paez-Espino D."/>
            <person name="Jungbluth S."/>
            <person name="Walsh D.A."/>
            <person name="Denef V.J."/>
            <person name="McMahon K.D."/>
            <person name="Konstantinidis K.T."/>
            <person name="Eloe-Fadrosh E.A."/>
            <person name="Kyrpides N.C."/>
            <person name="Woyke T."/>
        </authorList>
    </citation>
    <scope>NUCLEOTIDE SEQUENCE</scope>
    <source>
        <strain evidence="1">GVMAG-M-3300023184-17</strain>
    </source>
</reference>
<proteinExistence type="predicted"/>